<accession>A0ABV9N514</accession>
<dbReference type="Proteomes" id="UP001595953">
    <property type="component" value="Unassembled WGS sequence"/>
</dbReference>
<organism evidence="1 2">
    <name type="scientific">Geojedonia litorea</name>
    <dbReference type="NCBI Taxonomy" id="1268269"/>
    <lineage>
        <taxon>Bacteria</taxon>
        <taxon>Pseudomonadati</taxon>
        <taxon>Bacteroidota</taxon>
        <taxon>Flavobacteriia</taxon>
        <taxon>Flavobacteriales</taxon>
        <taxon>Flavobacteriaceae</taxon>
        <taxon>Geojedonia</taxon>
    </lineage>
</organism>
<proteinExistence type="predicted"/>
<dbReference type="EMBL" id="JBHSGP010000014">
    <property type="protein sequence ID" value="MFC4723392.1"/>
    <property type="molecule type" value="Genomic_DNA"/>
</dbReference>
<evidence type="ECO:0000313" key="1">
    <source>
        <dbReference type="EMBL" id="MFC4723392.1"/>
    </source>
</evidence>
<name>A0ABV9N514_9FLAO</name>
<reference evidence="2" key="1">
    <citation type="journal article" date="2019" name="Int. J. Syst. Evol. Microbiol.">
        <title>The Global Catalogue of Microorganisms (GCM) 10K type strain sequencing project: providing services to taxonomists for standard genome sequencing and annotation.</title>
        <authorList>
            <consortium name="The Broad Institute Genomics Platform"/>
            <consortium name="The Broad Institute Genome Sequencing Center for Infectious Disease"/>
            <person name="Wu L."/>
            <person name="Ma J."/>
        </authorList>
    </citation>
    <scope>NUCLEOTIDE SEQUENCE [LARGE SCALE GENOMIC DNA]</scope>
    <source>
        <strain evidence="2">CCUG 63682</strain>
    </source>
</reference>
<protein>
    <recommendedName>
        <fullName evidence="3">DUF5723 domain-containing protein</fullName>
    </recommendedName>
</protein>
<sequence>MKTLLKLIIVFGIITNGYSQIQIQSSLKFDVKLFEKPSFKLNQKLNLINGFDFETAPQFGGLFSKGFKSLSGLIDINNIYDHYDLGLNIIANYNLIKHLKMSALYSLGMLKFNQMFTGTIPAPIAKLSIRYQL</sequence>
<comment type="caution">
    <text evidence="1">The sequence shown here is derived from an EMBL/GenBank/DDBJ whole genome shotgun (WGS) entry which is preliminary data.</text>
</comment>
<evidence type="ECO:0008006" key="3">
    <source>
        <dbReference type="Google" id="ProtNLM"/>
    </source>
</evidence>
<keyword evidence="2" id="KW-1185">Reference proteome</keyword>
<gene>
    <name evidence="1" type="ORF">ACFO5O_13740</name>
</gene>
<evidence type="ECO:0000313" key="2">
    <source>
        <dbReference type="Proteomes" id="UP001595953"/>
    </source>
</evidence>
<dbReference type="RefSeq" id="WP_387964734.1">
    <property type="nucleotide sequence ID" value="NZ_JBHSGP010000014.1"/>
</dbReference>